<dbReference type="KEGG" id="afl:Aflv_0750"/>
<dbReference type="EMBL" id="CP000922">
    <property type="protein sequence ID" value="ACJ33129.1"/>
    <property type="molecule type" value="Genomic_DNA"/>
</dbReference>
<dbReference type="GO" id="GO:0006508">
    <property type="term" value="P:proteolysis"/>
    <property type="evidence" value="ECO:0007669"/>
    <property type="project" value="UniProtKB-KW"/>
</dbReference>
<evidence type="ECO:0000313" key="2">
    <source>
        <dbReference type="Proteomes" id="UP000000742"/>
    </source>
</evidence>
<accession>B7GIT8</accession>
<reference evidence="1 2" key="1">
    <citation type="journal article" date="2008" name="Genome Biol.">
        <title>Encapsulated in silica: genome, proteome and physiology of the thermophilic bacterium Anoxybacillus flavithermus WK1.</title>
        <authorList>
            <person name="Saw J.H."/>
            <person name="Mountain B.W."/>
            <person name="Feng L."/>
            <person name="Omelchenko M.V."/>
            <person name="Hou S."/>
            <person name="Saito J.A."/>
            <person name="Stott M.B."/>
            <person name="Li D."/>
            <person name="Zhao G."/>
            <person name="Wu J."/>
            <person name="Galperin M.Y."/>
            <person name="Koonin E.V."/>
            <person name="Makarova K.S."/>
            <person name="Wolf Y.I."/>
            <person name="Rigden D.J."/>
            <person name="Dunfield P.F."/>
            <person name="Wang L."/>
            <person name="Alam M."/>
        </authorList>
    </citation>
    <scope>NUCLEOTIDE SEQUENCE [LARGE SCALE GENOMIC DNA]</scope>
    <source>
        <strain evidence="2">DSM 21510 / WK1</strain>
    </source>
</reference>
<dbReference type="PANTHER" id="PTHR30217:SF7">
    <property type="entry name" value="TRNA HYDROXYLATION PROTEIN P2"/>
    <property type="match status" value="1"/>
</dbReference>
<dbReference type="GO" id="GO:0008233">
    <property type="term" value="F:peptidase activity"/>
    <property type="evidence" value="ECO:0007669"/>
    <property type="project" value="UniProtKB-KW"/>
</dbReference>
<gene>
    <name evidence="1" type="ordered locus">Aflv_0750</name>
</gene>
<evidence type="ECO:0000313" key="1">
    <source>
        <dbReference type="EMBL" id="ACJ33129.1"/>
    </source>
</evidence>
<sequence length="330" mass="38461">MRQSSFRSVTEWRYRENEVNRMKKPELLVTPTSVAHIEQLAQAGANAVIIGEQRYGLRLAGEFSRQDVIDAMQVARKNDVRVYVAMNALFHNDKVDELSDYVRFLAEQQVDAIVFGDPAVLMTVREVAPHMKLHWNTETTATNWYACNYWGRKGAKRAVLARELNMEEIIDIKNHAEVEIEVQVHGMTCMFQSKRSLIGNYFEYQGKFMEIQQMKYAKGLFLHDKERDNKYPIFEDENGTHIMSPNDICIIDELEDMIDAEIDSFKIDGVLHEPDYITEVTKLYRRAIDLCAENREQYEEEKGELLARIEAIQPTHRPLDTGFFFKETVY</sequence>
<dbReference type="eggNOG" id="COG0826">
    <property type="taxonomic scope" value="Bacteria"/>
</dbReference>
<dbReference type="AlphaFoldDB" id="B7GIT8"/>
<dbReference type="MEROPS" id="U32.A02"/>
<name>B7GIT8_ANOFW</name>
<dbReference type="STRING" id="491915.Aflv_0750"/>
<dbReference type="PANTHER" id="PTHR30217">
    <property type="entry name" value="PEPTIDASE U32 FAMILY"/>
    <property type="match status" value="1"/>
</dbReference>
<dbReference type="HOGENOM" id="CLU_011540_1_1_9"/>
<organism evidence="1 2">
    <name type="scientific">Anoxybacillus flavithermus (strain DSM 21510 / WK1)</name>
    <dbReference type="NCBI Taxonomy" id="491915"/>
    <lineage>
        <taxon>Bacteria</taxon>
        <taxon>Bacillati</taxon>
        <taxon>Bacillota</taxon>
        <taxon>Bacilli</taxon>
        <taxon>Bacillales</taxon>
        <taxon>Anoxybacillaceae</taxon>
        <taxon>Anoxybacillus</taxon>
    </lineage>
</organism>
<dbReference type="InterPro" id="IPR001539">
    <property type="entry name" value="Peptidase_U32"/>
</dbReference>
<dbReference type="Pfam" id="PF01136">
    <property type="entry name" value="Peptidase_U32"/>
    <property type="match status" value="1"/>
</dbReference>
<proteinExistence type="predicted"/>
<protein>
    <submittedName>
        <fullName evidence="1">Collagenase family protease</fullName>
    </submittedName>
</protein>
<keyword evidence="1" id="KW-0378">Hydrolase</keyword>
<dbReference type="InterPro" id="IPR051454">
    <property type="entry name" value="RNA/ubiquinone_mod_enzymes"/>
</dbReference>
<keyword evidence="1" id="KW-0645">Protease</keyword>
<dbReference type="Proteomes" id="UP000000742">
    <property type="component" value="Chromosome"/>
</dbReference>